<accession>A0A834GZU6</accession>
<gene>
    <name evidence="5" type="ORF">RHSIM_Rhsim04G0231600</name>
</gene>
<feature type="region of interest" description="Disordered" evidence="2">
    <location>
        <begin position="220"/>
        <end position="244"/>
    </location>
</feature>
<reference evidence="5" key="1">
    <citation type="submission" date="2019-11" db="EMBL/GenBank/DDBJ databases">
        <authorList>
            <person name="Liu Y."/>
            <person name="Hou J."/>
            <person name="Li T.-Q."/>
            <person name="Guan C.-H."/>
            <person name="Wu X."/>
            <person name="Wu H.-Z."/>
            <person name="Ling F."/>
            <person name="Zhang R."/>
            <person name="Shi X.-G."/>
            <person name="Ren J.-P."/>
            <person name="Chen E.-F."/>
            <person name="Sun J.-M."/>
        </authorList>
    </citation>
    <scope>NUCLEOTIDE SEQUENCE</scope>
    <source>
        <strain evidence="5">Adult_tree_wgs_1</strain>
        <tissue evidence="5">Leaves</tissue>
    </source>
</reference>
<evidence type="ECO:0000313" key="6">
    <source>
        <dbReference type="Proteomes" id="UP000626092"/>
    </source>
</evidence>
<dbReference type="Proteomes" id="UP000626092">
    <property type="component" value="Unassembled WGS sequence"/>
</dbReference>
<comment type="caution">
    <text evidence="5">The sequence shown here is derived from an EMBL/GenBank/DDBJ whole genome shotgun (WGS) entry which is preliminary data.</text>
</comment>
<dbReference type="PANTHER" id="PTHR31875:SF23">
    <property type="entry name" value="PROTEIN DEHYDRATION-INDUCED 19 HOMOLOG 4"/>
    <property type="match status" value="1"/>
</dbReference>
<sequence>MDSDSWTTTRRRYHHHNSSRSGPCSLSVCFSRKSPGDLGILSLVLIVCVCVCVCADVYDEVDGEEETRPEFMCPFCAEDYDVVGLCCHIDEEHAVEVKNGVCPICAKRVGMDLVGHITMQHGSLLKISFLFMFKIYASLTSSYVQRKRRYRKSGSNLTFSMLKKELRDGTLQSLLRASQSLVSSSNAEPDPLLSSFMYNRPVLDEPACVKPHLSLEASSIKDSSLEDSSERNIQPPQISEEDREERVRKCEFVQGLLLSTFLDDSL</sequence>
<feature type="region of interest" description="Disordered" evidence="2">
    <location>
        <begin position="1"/>
        <end position="23"/>
    </location>
</feature>
<dbReference type="Pfam" id="PF14571">
    <property type="entry name" value="Di19_C"/>
    <property type="match status" value="1"/>
</dbReference>
<dbReference type="InterPro" id="IPR008598">
    <property type="entry name" value="Di19_Zn-bd"/>
</dbReference>
<keyword evidence="6" id="KW-1185">Reference proteome</keyword>
<proteinExistence type="inferred from homology"/>
<organism evidence="5 6">
    <name type="scientific">Rhododendron simsii</name>
    <name type="common">Sims's rhododendron</name>
    <dbReference type="NCBI Taxonomy" id="118357"/>
    <lineage>
        <taxon>Eukaryota</taxon>
        <taxon>Viridiplantae</taxon>
        <taxon>Streptophyta</taxon>
        <taxon>Embryophyta</taxon>
        <taxon>Tracheophyta</taxon>
        <taxon>Spermatophyta</taxon>
        <taxon>Magnoliopsida</taxon>
        <taxon>eudicotyledons</taxon>
        <taxon>Gunneridae</taxon>
        <taxon>Pentapetalae</taxon>
        <taxon>asterids</taxon>
        <taxon>Ericales</taxon>
        <taxon>Ericaceae</taxon>
        <taxon>Ericoideae</taxon>
        <taxon>Rhodoreae</taxon>
        <taxon>Rhododendron</taxon>
    </lineage>
</organism>
<dbReference type="EMBL" id="WJXA01000004">
    <property type="protein sequence ID" value="KAF7144907.1"/>
    <property type="molecule type" value="Genomic_DNA"/>
</dbReference>
<evidence type="ECO:0000259" key="3">
    <source>
        <dbReference type="Pfam" id="PF05605"/>
    </source>
</evidence>
<name>A0A834GZU6_RHOSS</name>
<feature type="domain" description="Di19 C-terminal" evidence="4">
    <location>
        <begin position="159"/>
        <end position="260"/>
    </location>
</feature>
<feature type="domain" description="Di19 zinc-binding" evidence="3">
    <location>
        <begin position="70"/>
        <end position="122"/>
    </location>
</feature>
<protein>
    <submittedName>
        <fullName evidence="5">Uncharacterized protein</fullName>
    </submittedName>
</protein>
<dbReference type="Pfam" id="PF05605">
    <property type="entry name" value="zf-Di19"/>
    <property type="match status" value="1"/>
</dbReference>
<evidence type="ECO:0000256" key="2">
    <source>
        <dbReference type="SAM" id="MobiDB-lite"/>
    </source>
</evidence>
<evidence type="ECO:0000313" key="5">
    <source>
        <dbReference type="EMBL" id="KAF7144907.1"/>
    </source>
</evidence>
<feature type="compositionally biased region" description="Basic residues" evidence="2">
    <location>
        <begin position="9"/>
        <end position="18"/>
    </location>
</feature>
<evidence type="ECO:0000259" key="4">
    <source>
        <dbReference type="Pfam" id="PF14571"/>
    </source>
</evidence>
<dbReference type="OrthoDB" id="6270329at2759"/>
<comment type="similarity">
    <text evidence="1">Belongs to the Di19 family.</text>
</comment>
<dbReference type="AlphaFoldDB" id="A0A834GZU6"/>
<dbReference type="PANTHER" id="PTHR31875">
    <property type="entry name" value="PROTEIN DEHYDRATION-INDUCED 19"/>
    <property type="match status" value="1"/>
</dbReference>
<evidence type="ECO:0000256" key="1">
    <source>
        <dbReference type="ARBA" id="ARBA00007109"/>
    </source>
</evidence>
<dbReference type="InterPro" id="IPR033347">
    <property type="entry name" value="Di19"/>
</dbReference>
<dbReference type="InterPro" id="IPR027935">
    <property type="entry name" value="Di19_C"/>
</dbReference>